<keyword evidence="8" id="KW-0187">Copper transport</keyword>
<keyword evidence="10" id="KW-1278">Translocase</keyword>
<evidence type="ECO:0000256" key="4">
    <source>
        <dbReference type="ARBA" id="ARBA00022448"/>
    </source>
</evidence>
<keyword evidence="21" id="KW-1185">Reference proteome</keyword>
<dbReference type="SUPFAM" id="SSF81665">
    <property type="entry name" value="Calcium ATPase, transmembrane domain M"/>
    <property type="match status" value="1"/>
</dbReference>
<dbReference type="InterPro" id="IPR044492">
    <property type="entry name" value="P_typ_ATPase_HD_dom"/>
</dbReference>
<dbReference type="EMBL" id="PVNG01000001">
    <property type="protein sequence ID" value="PRX70575.1"/>
    <property type="molecule type" value="Genomic_DNA"/>
</dbReference>
<protein>
    <recommendedName>
        <fullName evidence="3">P-type Cu(+) transporter</fullName>
        <ecNumber evidence="3">7.2.2.8</ecNumber>
    </recommendedName>
</protein>
<feature type="region of interest" description="Disordered" evidence="17">
    <location>
        <begin position="354"/>
        <end position="438"/>
    </location>
</feature>
<feature type="transmembrane region" description="Helical" evidence="18">
    <location>
        <begin position="214"/>
        <end position="233"/>
    </location>
</feature>
<keyword evidence="11 18" id="KW-1133">Transmembrane helix</keyword>
<dbReference type="NCBIfam" id="TIGR01494">
    <property type="entry name" value="ATPase_P-type"/>
    <property type="match status" value="3"/>
</dbReference>
<dbReference type="GO" id="GO:0016887">
    <property type="term" value="F:ATP hydrolysis activity"/>
    <property type="evidence" value="ECO:0007669"/>
    <property type="project" value="InterPro"/>
</dbReference>
<dbReference type="InterPro" id="IPR008250">
    <property type="entry name" value="ATPase_P-typ_transduc_dom_A_sf"/>
</dbReference>
<comment type="caution">
    <text evidence="20">The sequence shown here is derived from an EMBL/GenBank/DDBJ whole genome shotgun (WGS) entry which is preliminary data.</text>
</comment>
<feature type="domain" description="Cation-transporting P-type ATPase N-terminal" evidence="19">
    <location>
        <begin position="1"/>
        <end position="60"/>
    </location>
</feature>
<evidence type="ECO:0000256" key="1">
    <source>
        <dbReference type="ARBA" id="ARBA00004651"/>
    </source>
</evidence>
<dbReference type="GO" id="GO:0046872">
    <property type="term" value="F:metal ion binding"/>
    <property type="evidence" value="ECO:0007669"/>
    <property type="project" value="UniProtKB-KW"/>
</dbReference>
<dbReference type="SMART" id="SM00831">
    <property type="entry name" value="Cation_ATPase_N"/>
    <property type="match status" value="1"/>
</dbReference>
<dbReference type="Gene3D" id="2.70.150.10">
    <property type="entry name" value="Calcium-transporting ATPase, cytoplasmic transduction domain A"/>
    <property type="match status" value="1"/>
</dbReference>
<keyword evidence="7" id="KW-0547">Nucleotide-binding</keyword>
<keyword evidence="9" id="KW-0067">ATP-binding</keyword>
<keyword evidence="4" id="KW-0813">Transport</keyword>
<dbReference type="Proteomes" id="UP000238312">
    <property type="component" value="Unassembled WGS sequence"/>
</dbReference>
<dbReference type="Gene3D" id="3.40.1110.10">
    <property type="entry name" value="Calcium-transporting ATPase, cytoplasmic domain N"/>
    <property type="match status" value="2"/>
</dbReference>
<dbReference type="GO" id="GO:0140581">
    <property type="term" value="F:P-type monovalent copper transporter activity"/>
    <property type="evidence" value="ECO:0007669"/>
    <property type="project" value="UniProtKB-EC"/>
</dbReference>
<dbReference type="InterPro" id="IPR018303">
    <property type="entry name" value="ATPase_P-typ_P_site"/>
</dbReference>
<dbReference type="Pfam" id="PF00122">
    <property type="entry name" value="E1-E2_ATPase"/>
    <property type="match status" value="1"/>
</dbReference>
<dbReference type="Pfam" id="PF00690">
    <property type="entry name" value="Cation_ATPase_N"/>
    <property type="match status" value="1"/>
</dbReference>
<evidence type="ECO:0000256" key="9">
    <source>
        <dbReference type="ARBA" id="ARBA00022840"/>
    </source>
</evidence>
<gene>
    <name evidence="20" type="ORF">B0I32_101670</name>
</gene>
<dbReference type="InterPro" id="IPR006068">
    <property type="entry name" value="ATPase_P-typ_cation-transptr_C"/>
</dbReference>
<feature type="compositionally biased region" description="Low complexity" evidence="17">
    <location>
        <begin position="406"/>
        <end position="416"/>
    </location>
</feature>
<dbReference type="GO" id="GO:0005524">
    <property type="term" value="F:ATP binding"/>
    <property type="evidence" value="ECO:0007669"/>
    <property type="project" value="UniProtKB-KW"/>
</dbReference>
<evidence type="ECO:0000256" key="17">
    <source>
        <dbReference type="SAM" id="MobiDB-lite"/>
    </source>
</evidence>
<keyword evidence="14 18" id="KW-0472">Membrane</keyword>
<evidence type="ECO:0000256" key="7">
    <source>
        <dbReference type="ARBA" id="ARBA00022741"/>
    </source>
</evidence>
<dbReference type="Pfam" id="PF00689">
    <property type="entry name" value="Cation_ATPase_C"/>
    <property type="match status" value="1"/>
</dbReference>
<proteinExistence type="inferred from homology"/>
<dbReference type="PRINTS" id="PR00120">
    <property type="entry name" value="HATPASE"/>
</dbReference>
<keyword evidence="6" id="KW-0479">Metal-binding</keyword>
<evidence type="ECO:0000256" key="6">
    <source>
        <dbReference type="ARBA" id="ARBA00022723"/>
    </source>
</evidence>
<evidence type="ECO:0000256" key="16">
    <source>
        <dbReference type="ARBA" id="ARBA00049360"/>
    </source>
</evidence>
<sequence length="928" mass="94995">MTPLTGLTSAEAAARLARDGANLLPQRPPVPLWRRIATQLRDPLIIVLLIAAVLTITTGDWPDATVIMLVIVVNTTVGVVQEVRADRAITALAQLAGPEARVVRDGRQRQIPSSDVVVGDLLILAEGDIVPADAEVHEAAALLVDESALTGESVPVDKRAGEPLSSGTVVVRGRGRAQVTATGAASASGRIASLMVKSTGLTPLQRRLVGVGRLLAGVAVLLSAVVLALGLVRGQPVQLMVITAISLVVAAVPESLPAVVTLSLALGARRMAARNALVRKLPAVETLGSVTALATDKTGTLTEGTMVARHLWTPTAQATISGTGYTPEGQITSDTAPGTFDALLTAAVLCNDARLSPPPRTSGEPAALRTGGSAAPGTGRPATPDSRGPATLASGESPALSSGERAAPGSSGATAPGTGGPATLDSAESARAPGTGGSAAPGIGEWVALGDPTEAALLAAAAKLGLDRQDVQARYPRLAELPFDSDRKRMSTLHHLPGGGVRLVCKGAPEALLHHPALIDEPDLLARAAARADRFAQDGYRVLAVASTDLDSLPDSIQESGLSLLGLIAILDPPRPAAATAVADCKRAGIRPILITGDHPGTARAIATELGIIADGDRVVDCREPGALDQDRDRGQTGVYARATPEQKLDIVQSLQEQGGILAMTGDGVNDGPALRRADIGVAMGRRGTEVARQAADLVLADDNLDTVVAAVEEGRRVYANIRRFLVYGLSGGTAEIAVMLLGPFAGLPLPLLPAQILWINLLTHGLPGVALGGEPTVPGAMAAPPRPPGQSILGAGLWQRVVRIGIVLTAVTLGIAVWAAATGRPWQSMAFFALGATQLGVALGSRTRPGTLANPMLLFAVAGAFVLQLAALYAPPLRQLLGTQPLEAGDLLIVTALSVLGYAAARLDRILHPSPRPASAGPQTIGR</sequence>
<feature type="transmembrane region" description="Helical" evidence="18">
    <location>
        <begin position="40"/>
        <end position="58"/>
    </location>
</feature>
<dbReference type="InterPro" id="IPR023298">
    <property type="entry name" value="ATPase_P-typ_TM_dom_sf"/>
</dbReference>
<feature type="transmembrane region" description="Helical" evidence="18">
    <location>
        <begin position="802"/>
        <end position="821"/>
    </location>
</feature>
<evidence type="ECO:0000256" key="14">
    <source>
        <dbReference type="ARBA" id="ARBA00023136"/>
    </source>
</evidence>
<comment type="catalytic activity">
    <reaction evidence="15">
        <text>Cu(+)(in) + ATP + H2O = Cu(+)(out) + ADP + phosphate + H(+)</text>
        <dbReference type="Rhea" id="RHEA:25792"/>
        <dbReference type="ChEBI" id="CHEBI:15377"/>
        <dbReference type="ChEBI" id="CHEBI:15378"/>
        <dbReference type="ChEBI" id="CHEBI:30616"/>
        <dbReference type="ChEBI" id="CHEBI:43474"/>
        <dbReference type="ChEBI" id="CHEBI:49552"/>
        <dbReference type="ChEBI" id="CHEBI:456216"/>
        <dbReference type="EC" id="7.2.2.8"/>
    </reaction>
</comment>
<dbReference type="InterPro" id="IPR036412">
    <property type="entry name" value="HAD-like_sf"/>
</dbReference>
<evidence type="ECO:0000256" key="11">
    <source>
        <dbReference type="ARBA" id="ARBA00022989"/>
    </source>
</evidence>
<name>A0A2T0NC44_9ACTN</name>
<dbReference type="SUPFAM" id="SSF81660">
    <property type="entry name" value="Metal cation-transporting ATPase, ATP-binding domain N"/>
    <property type="match status" value="1"/>
</dbReference>
<dbReference type="PANTHER" id="PTHR42861">
    <property type="entry name" value="CALCIUM-TRANSPORTING ATPASE"/>
    <property type="match status" value="1"/>
</dbReference>
<comment type="catalytic activity">
    <reaction evidence="16">
        <text>ATP + H2O = ADP + phosphate + H(+)</text>
        <dbReference type="Rhea" id="RHEA:13065"/>
        <dbReference type="ChEBI" id="CHEBI:15377"/>
        <dbReference type="ChEBI" id="CHEBI:15378"/>
        <dbReference type="ChEBI" id="CHEBI:30616"/>
        <dbReference type="ChEBI" id="CHEBI:43474"/>
        <dbReference type="ChEBI" id="CHEBI:456216"/>
    </reaction>
</comment>
<accession>A0A2T0NC44</accession>
<evidence type="ECO:0000256" key="10">
    <source>
        <dbReference type="ARBA" id="ARBA00022967"/>
    </source>
</evidence>
<feature type="transmembrane region" description="Helical" evidence="18">
    <location>
        <begin position="857"/>
        <end position="875"/>
    </location>
</feature>
<comment type="subcellular location">
    <subcellularLocation>
        <location evidence="1">Cell membrane</location>
        <topology evidence="1">Multi-pass membrane protein</topology>
    </subcellularLocation>
</comment>
<evidence type="ECO:0000256" key="12">
    <source>
        <dbReference type="ARBA" id="ARBA00023008"/>
    </source>
</evidence>
<evidence type="ECO:0000256" key="3">
    <source>
        <dbReference type="ARBA" id="ARBA00012517"/>
    </source>
</evidence>
<dbReference type="PROSITE" id="PS00154">
    <property type="entry name" value="ATPASE_E1_E2"/>
    <property type="match status" value="1"/>
</dbReference>
<dbReference type="Gene3D" id="1.20.1110.10">
    <property type="entry name" value="Calcium-transporting ATPase, transmembrane domain"/>
    <property type="match status" value="4"/>
</dbReference>
<dbReference type="RefSeq" id="WP_245955527.1">
    <property type="nucleotide sequence ID" value="NZ_PVNG01000001.1"/>
</dbReference>
<dbReference type="InterPro" id="IPR004014">
    <property type="entry name" value="ATPase_P-typ_cation-transptr_N"/>
</dbReference>
<evidence type="ECO:0000259" key="19">
    <source>
        <dbReference type="SMART" id="SM00831"/>
    </source>
</evidence>
<feature type="transmembrane region" description="Helical" evidence="18">
    <location>
        <begin position="239"/>
        <end position="266"/>
    </location>
</feature>
<feature type="transmembrane region" description="Helical" evidence="18">
    <location>
        <begin position="64"/>
        <end position="80"/>
    </location>
</feature>
<evidence type="ECO:0000256" key="15">
    <source>
        <dbReference type="ARBA" id="ARBA00049289"/>
    </source>
</evidence>
<dbReference type="SFLD" id="SFLDF00027">
    <property type="entry name" value="p-type_atpase"/>
    <property type="match status" value="1"/>
</dbReference>
<dbReference type="GO" id="GO:0005886">
    <property type="term" value="C:plasma membrane"/>
    <property type="evidence" value="ECO:0007669"/>
    <property type="project" value="UniProtKB-SubCell"/>
</dbReference>
<dbReference type="Pfam" id="PF13246">
    <property type="entry name" value="Cation_ATPase"/>
    <property type="match status" value="1"/>
</dbReference>
<feature type="transmembrane region" description="Helical" evidence="18">
    <location>
        <begin position="725"/>
        <end position="746"/>
    </location>
</feature>
<evidence type="ECO:0000313" key="20">
    <source>
        <dbReference type="EMBL" id="PRX70575.1"/>
    </source>
</evidence>
<keyword evidence="13" id="KW-0406">Ion transport</keyword>
<feature type="transmembrane region" description="Helical" evidence="18">
    <location>
        <begin position="827"/>
        <end position="845"/>
    </location>
</feature>
<evidence type="ECO:0000256" key="18">
    <source>
        <dbReference type="SAM" id="Phobius"/>
    </source>
</evidence>
<evidence type="ECO:0000256" key="5">
    <source>
        <dbReference type="ARBA" id="ARBA00022692"/>
    </source>
</evidence>
<reference evidence="20 21" key="1">
    <citation type="submission" date="2018-03" db="EMBL/GenBank/DDBJ databases">
        <title>Genomic Encyclopedia of Type Strains, Phase III (KMG-III): the genomes of soil and plant-associated and newly described type strains.</title>
        <authorList>
            <person name="Whitman W."/>
        </authorList>
    </citation>
    <scope>NUCLEOTIDE SEQUENCE [LARGE SCALE GENOMIC DNA]</scope>
    <source>
        <strain evidence="20 21">CGMCC 4.7104</strain>
    </source>
</reference>
<organism evidence="20 21">
    <name type="scientific">Nonomuraea fuscirosea</name>
    <dbReference type="NCBI Taxonomy" id="1291556"/>
    <lineage>
        <taxon>Bacteria</taxon>
        <taxon>Bacillati</taxon>
        <taxon>Actinomycetota</taxon>
        <taxon>Actinomycetes</taxon>
        <taxon>Streptosporangiales</taxon>
        <taxon>Streptosporangiaceae</taxon>
        <taxon>Nonomuraea</taxon>
    </lineage>
</organism>
<dbReference type="InterPro" id="IPR023214">
    <property type="entry name" value="HAD_sf"/>
</dbReference>
<dbReference type="SUPFAM" id="SSF81653">
    <property type="entry name" value="Calcium ATPase, transduction domain A"/>
    <property type="match status" value="1"/>
</dbReference>
<keyword evidence="12" id="KW-0186">Copper</keyword>
<evidence type="ECO:0000256" key="13">
    <source>
        <dbReference type="ARBA" id="ARBA00023065"/>
    </source>
</evidence>
<evidence type="ECO:0000256" key="8">
    <source>
        <dbReference type="ARBA" id="ARBA00022796"/>
    </source>
</evidence>
<comment type="similarity">
    <text evidence="2">Belongs to the cation transport ATPase (P-type) (TC 3.A.3) family. Type IB subfamily.</text>
</comment>
<dbReference type="FunFam" id="3.40.50.1000:FF:000144">
    <property type="entry name" value="copper-transporting ATPase 1 isoform X2"/>
    <property type="match status" value="1"/>
</dbReference>
<dbReference type="SFLD" id="SFLDG00002">
    <property type="entry name" value="C1.7:_P-type_atpase_like"/>
    <property type="match status" value="1"/>
</dbReference>
<dbReference type="EC" id="7.2.2.8" evidence="3"/>
<dbReference type="InterPro" id="IPR023299">
    <property type="entry name" value="ATPase_P-typ_cyto_dom_N"/>
</dbReference>
<dbReference type="SFLD" id="SFLDS00003">
    <property type="entry name" value="Haloacid_Dehalogenase"/>
    <property type="match status" value="1"/>
</dbReference>
<dbReference type="Gene3D" id="3.40.50.1000">
    <property type="entry name" value="HAD superfamily/HAD-like"/>
    <property type="match status" value="1"/>
</dbReference>
<feature type="transmembrane region" description="Helical" evidence="18">
    <location>
        <begin position="752"/>
        <end position="772"/>
    </location>
</feature>
<dbReference type="InterPro" id="IPR059000">
    <property type="entry name" value="ATPase_P-type_domA"/>
</dbReference>
<dbReference type="AlphaFoldDB" id="A0A2T0NC44"/>
<dbReference type="PRINTS" id="PR00119">
    <property type="entry name" value="CATATPASE"/>
</dbReference>
<evidence type="ECO:0000256" key="2">
    <source>
        <dbReference type="ARBA" id="ARBA00006024"/>
    </source>
</evidence>
<keyword evidence="5 18" id="KW-0812">Transmembrane</keyword>
<dbReference type="SUPFAM" id="SSF56784">
    <property type="entry name" value="HAD-like"/>
    <property type="match status" value="1"/>
</dbReference>
<evidence type="ECO:0000313" key="21">
    <source>
        <dbReference type="Proteomes" id="UP000238312"/>
    </source>
</evidence>
<dbReference type="InterPro" id="IPR001757">
    <property type="entry name" value="P_typ_ATPase"/>
</dbReference>